<comment type="caution">
    <text evidence="1">The sequence shown here is derived from an EMBL/GenBank/DDBJ whole genome shotgun (WGS) entry which is preliminary data.</text>
</comment>
<proteinExistence type="predicted"/>
<keyword evidence="2" id="KW-1185">Reference proteome</keyword>
<dbReference type="Proteomes" id="UP001476247">
    <property type="component" value="Unassembled WGS sequence"/>
</dbReference>
<dbReference type="Gene3D" id="3.80.10.10">
    <property type="entry name" value="Ribonuclease Inhibitor"/>
    <property type="match status" value="1"/>
</dbReference>
<evidence type="ECO:0000313" key="2">
    <source>
        <dbReference type="Proteomes" id="UP001476247"/>
    </source>
</evidence>
<reference evidence="1 2" key="1">
    <citation type="submission" date="2024-04" db="EMBL/GenBank/DDBJ databases">
        <title>genome sequences of Mucor flavus KT1a and Helicostylum pulchrum KT1b strains isolation_sourced from the surface of a dry-aged beef.</title>
        <authorList>
            <person name="Toyotome T."/>
            <person name="Hosono M."/>
            <person name="Torimaru M."/>
            <person name="Fukuda K."/>
            <person name="Mikami N."/>
        </authorList>
    </citation>
    <scope>NUCLEOTIDE SEQUENCE [LARGE SCALE GENOMIC DNA]</scope>
    <source>
        <strain evidence="1 2">KT1b</strain>
    </source>
</reference>
<organism evidence="1 2">
    <name type="scientific">Helicostylum pulchrum</name>
    <dbReference type="NCBI Taxonomy" id="562976"/>
    <lineage>
        <taxon>Eukaryota</taxon>
        <taxon>Fungi</taxon>
        <taxon>Fungi incertae sedis</taxon>
        <taxon>Mucoromycota</taxon>
        <taxon>Mucoromycotina</taxon>
        <taxon>Mucoromycetes</taxon>
        <taxon>Mucorales</taxon>
        <taxon>Mucorineae</taxon>
        <taxon>Mucoraceae</taxon>
        <taxon>Helicostylum</taxon>
    </lineage>
</organism>
<sequence length="503" mass="59850">MKYTEDTKDYTFCGVGILDMLSQFENLKQLEFRSNYSDNSIMFRIQELCPKLTDLTFTSNLSCSEGDVQDLLEQRVEHTVKSNKSLRYLDINLPSLPIDYTKYLTSYLEDTLHTVNIQVRFTGLYDWIEDVGMEDTLKLMKKLGQLNDVRISFARTSRLRRTRLTYELKMAKWFQVVNAFKGNKKALCTVKLCGTSPSRDYFKYNALDNQLILAYTLEDIDYRRLENADYNVYYNEREDADYYEREDADYYEREDIGYYEREDVYYDEREYDIHIYRSYETLSESAFPASFISTIGPEIIDRLELNLEKVSDNFVTKFLEYVFLSYINLQYLKVTDYFQIQGRSNHRNEELNSIRNNLKMVHFLSGTSTNNILNIIFKYLPDIEVLVLGNHSRYNWNLDLTLFKSLKRCYVIIQHTSNHNCEALNIKFDYTDGKKRRYYYDGTAEKTLVREDIQRTIRLCRSFIFTCKKDTEFTVCFGSDESLLNFNIDKNHDSRYRIPIGFI</sequence>
<dbReference type="SUPFAM" id="SSF52047">
    <property type="entry name" value="RNI-like"/>
    <property type="match status" value="1"/>
</dbReference>
<accession>A0ABP9Y3W3</accession>
<gene>
    <name evidence="1" type="ORF">HPULCUR_006831</name>
</gene>
<protein>
    <submittedName>
        <fullName evidence="1">Uncharacterized protein</fullName>
    </submittedName>
</protein>
<dbReference type="InterPro" id="IPR032675">
    <property type="entry name" value="LRR_dom_sf"/>
</dbReference>
<name>A0ABP9Y3W3_9FUNG</name>
<dbReference type="EMBL" id="BAABUJ010000018">
    <property type="protein sequence ID" value="GAA5801385.1"/>
    <property type="molecule type" value="Genomic_DNA"/>
</dbReference>
<evidence type="ECO:0000313" key="1">
    <source>
        <dbReference type="EMBL" id="GAA5801385.1"/>
    </source>
</evidence>